<dbReference type="Gene3D" id="2.160.20.70">
    <property type="match status" value="1"/>
</dbReference>
<dbReference type="InterPro" id="IPR012945">
    <property type="entry name" value="Tubulin-bd_cofactor_C_dom"/>
</dbReference>
<comment type="similarity">
    <text evidence="1">Belongs to the TBCC family.</text>
</comment>
<evidence type="ECO:0000313" key="4">
    <source>
        <dbReference type="EMBL" id="CAD2215419.1"/>
    </source>
</evidence>
<dbReference type="OrthoDB" id="427777at2759"/>
<keyword evidence="2" id="KW-0175">Coiled coil</keyword>
<evidence type="ECO:0000256" key="1">
    <source>
        <dbReference type="ARBA" id="ARBA00008848"/>
    </source>
</evidence>
<feature type="domain" description="C-CAP/cofactor C-like" evidence="3">
    <location>
        <begin position="266"/>
        <end position="416"/>
    </location>
</feature>
<gene>
    <name evidence="4" type="ORF">ADEAN_000287400</name>
</gene>
<protein>
    <submittedName>
        <fullName evidence="4">Tubulin binding cofactor C, putative</fullName>
    </submittedName>
</protein>
<sequence length="532" mass="58448">MSKKAASTSAGRASTAAVNEKSITFCVSPILFENCGLLLDPPSGLTTASIMKLRQESSNTTSISLANWRELSATVLGLSESSAYAIFDVFYALSGACIQATPSHYGAITDWSDKSVAEFRQESNRQLLSKMGGAVDEARWPTASTARQVSLSGLTIFLIAQLLLERPPRYPLGEIAQDVVINHVKQYLHDYITAVAATRQGKLVFQDILELRPLLREFVNGVEYPFGTNLAFLWPRNEKLIDVAILAQFIRPRVVHPNDLKIRCEPAYLPLLLKNNVTITGLNDTIHIPPSPLIDPDVLNRFTSSNLTISSCKQTGVYIASALPCVRLSALSNCTVALGPVNGVLAIDRCQQCVISALCGSIVISNCVDVTVFVCTNTPPVVLNGPNTNSPLNHNVRLAPYNTHYSTLEEHLLFTGVNPKLNLWNVGLPSAQYVLPPEEFSPVCFPIAPQGNSVITTRSNPCTIPQPYADALQRRLQRFQDISRDLQEAYVHLEEEGRRDLADSLKQRVHGMFIEWLQNNGQANGLLDLLQK</sequence>
<dbReference type="PROSITE" id="PS51329">
    <property type="entry name" value="C_CAP_COFACTOR_C"/>
    <property type="match status" value="1"/>
</dbReference>
<dbReference type="AlphaFoldDB" id="A0A7G2C755"/>
<name>A0A7G2C755_9TRYP</name>
<dbReference type="Proteomes" id="UP000515908">
    <property type="component" value="Chromosome 05"/>
</dbReference>
<dbReference type="InterPro" id="IPR016098">
    <property type="entry name" value="CAP/MinC_C"/>
</dbReference>
<dbReference type="VEuPathDB" id="TriTrypDB:ADEAN_000287400"/>
<dbReference type="EMBL" id="LR877149">
    <property type="protein sequence ID" value="CAD2215419.1"/>
    <property type="molecule type" value="Genomic_DNA"/>
</dbReference>
<evidence type="ECO:0000313" key="5">
    <source>
        <dbReference type="Proteomes" id="UP000515908"/>
    </source>
</evidence>
<dbReference type="InterPro" id="IPR017901">
    <property type="entry name" value="C-CAP_CF_C-like"/>
</dbReference>
<keyword evidence="5" id="KW-1185">Reference proteome</keyword>
<feature type="coiled-coil region" evidence="2">
    <location>
        <begin position="469"/>
        <end position="496"/>
    </location>
</feature>
<dbReference type="PANTHER" id="PTHR16052:SF0">
    <property type="entry name" value="TBCC DOMAIN-CONTAINING PROTEIN 1"/>
    <property type="match status" value="1"/>
</dbReference>
<proteinExistence type="inferred from homology"/>
<accession>A0A7G2C755</accession>
<organism evidence="4 5">
    <name type="scientific">Angomonas deanei</name>
    <dbReference type="NCBI Taxonomy" id="59799"/>
    <lineage>
        <taxon>Eukaryota</taxon>
        <taxon>Discoba</taxon>
        <taxon>Euglenozoa</taxon>
        <taxon>Kinetoplastea</taxon>
        <taxon>Metakinetoplastina</taxon>
        <taxon>Trypanosomatida</taxon>
        <taxon>Trypanosomatidae</taxon>
        <taxon>Strigomonadinae</taxon>
        <taxon>Angomonas</taxon>
    </lineage>
</organism>
<dbReference type="Pfam" id="PF07986">
    <property type="entry name" value="TBCC"/>
    <property type="match status" value="1"/>
</dbReference>
<evidence type="ECO:0000256" key="2">
    <source>
        <dbReference type="SAM" id="Coils"/>
    </source>
</evidence>
<evidence type="ECO:0000259" key="3">
    <source>
        <dbReference type="PROSITE" id="PS51329"/>
    </source>
</evidence>
<dbReference type="InterPro" id="IPR039589">
    <property type="entry name" value="TBCC1"/>
</dbReference>
<dbReference type="PANTHER" id="PTHR16052">
    <property type="entry name" value="TBCC DOMAIN-CONTAINING PROTEIN 1"/>
    <property type="match status" value="1"/>
</dbReference>
<reference evidence="4 5" key="1">
    <citation type="submission" date="2020-08" db="EMBL/GenBank/DDBJ databases">
        <authorList>
            <person name="Newling K."/>
            <person name="Davey J."/>
            <person name="Forrester S."/>
        </authorList>
    </citation>
    <scope>NUCLEOTIDE SEQUENCE [LARGE SCALE GENOMIC DNA]</scope>
    <source>
        <strain evidence="5">Crithidia deanei Carvalho (ATCC PRA-265)</strain>
    </source>
</reference>